<dbReference type="Proteomes" id="UP000006514">
    <property type="component" value="Unassembled WGS sequence"/>
</dbReference>
<dbReference type="AlphaFoldDB" id="J0LJP5"/>
<gene>
    <name evidence="2" type="ORF">AURDEDRAFT_115697</name>
</gene>
<accession>J0LJP5</accession>
<evidence type="ECO:0000313" key="3">
    <source>
        <dbReference type="Proteomes" id="UP000006514"/>
    </source>
</evidence>
<organism evidence="2 3">
    <name type="scientific">Auricularia subglabra (strain TFB-10046 / SS5)</name>
    <name type="common">White-rot fungus</name>
    <name type="synonym">Auricularia delicata (strain TFB10046)</name>
    <dbReference type="NCBI Taxonomy" id="717982"/>
    <lineage>
        <taxon>Eukaryota</taxon>
        <taxon>Fungi</taxon>
        <taxon>Dikarya</taxon>
        <taxon>Basidiomycota</taxon>
        <taxon>Agaricomycotina</taxon>
        <taxon>Agaricomycetes</taxon>
        <taxon>Auriculariales</taxon>
        <taxon>Auriculariaceae</taxon>
        <taxon>Auricularia</taxon>
    </lineage>
</organism>
<dbReference type="KEGG" id="adl:AURDEDRAFT_115697"/>
<reference evidence="3" key="1">
    <citation type="journal article" date="2012" name="Science">
        <title>The Paleozoic origin of enzymatic lignin decomposition reconstructed from 31 fungal genomes.</title>
        <authorList>
            <person name="Floudas D."/>
            <person name="Binder M."/>
            <person name="Riley R."/>
            <person name="Barry K."/>
            <person name="Blanchette R.A."/>
            <person name="Henrissat B."/>
            <person name="Martinez A.T."/>
            <person name="Otillar R."/>
            <person name="Spatafora J.W."/>
            <person name="Yadav J.S."/>
            <person name="Aerts A."/>
            <person name="Benoit I."/>
            <person name="Boyd A."/>
            <person name="Carlson A."/>
            <person name="Copeland A."/>
            <person name="Coutinho P.M."/>
            <person name="de Vries R.P."/>
            <person name="Ferreira P."/>
            <person name="Findley K."/>
            <person name="Foster B."/>
            <person name="Gaskell J."/>
            <person name="Glotzer D."/>
            <person name="Gorecki P."/>
            <person name="Heitman J."/>
            <person name="Hesse C."/>
            <person name="Hori C."/>
            <person name="Igarashi K."/>
            <person name="Jurgens J.A."/>
            <person name="Kallen N."/>
            <person name="Kersten P."/>
            <person name="Kohler A."/>
            <person name="Kuees U."/>
            <person name="Kumar T.K.A."/>
            <person name="Kuo A."/>
            <person name="LaButti K."/>
            <person name="Larrondo L.F."/>
            <person name="Lindquist E."/>
            <person name="Ling A."/>
            <person name="Lombard V."/>
            <person name="Lucas S."/>
            <person name="Lundell T."/>
            <person name="Martin R."/>
            <person name="McLaughlin D.J."/>
            <person name="Morgenstern I."/>
            <person name="Morin E."/>
            <person name="Murat C."/>
            <person name="Nagy L.G."/>
            <person name="Nolan M."/>
            <person name="Ohm R.A."/>
            <person name="Patyshakuliyeva A."/>
            <person name="Rokas A."/>
            <person name="Ruiz-Duenas F.J."/>
            <person name="Sabat G."/>
            <person name="Salamov A."/>
            <person name="Samejima M."/>
            <person name="Schmutz J."/>
            <person name="Slot J.C."/>
            <person name="St John F."/>
            <person name="Stenlid J."/>
            <person name="Sun H."/>
            <person name="Sun S."/>
            <person name="Syed K."/>
            <person name="Tsang A."/>
            <person name="Wiebenga A."/>
            <person name="Young D."/>
            <person name="Pisabarro A."/>
            <person name="Eastwood D.C."/>
            <person name="Martin F."/>
            <person name="Cullen D."/>
            <person name="Grigoriev I.V."/>
            <person name="Hibbett D.S."/>
        </authorList>
    </citation>
    <scope>NUCLEOTIDE SEQUENCE [LARGE SCALE GENOMIC DNA]</scope>
    <source>
        <strain evidence="3">TFB10046</strain>
    </source>
</reference>
<sequence>MAQLCESLAAGLAEFAGSILLPQIGLVCAAICFDFSTYAHGCCPRLCAGICPGESGYNSDEDTEVDEERQPILSKDEASRPPTYTQPAPLVSPSASSAPAASQPH</sequence>
<name>J0LJP5_AURST</name>
<evidence type="ECO:0000256" key="1">
    <source>
        <dbReference type="SAM" id="MobiDB-lite"/>
    </source>
</evidence>
<proteinExistence type="predicted"/>
<feature type="region of interest" description="Disordered" evidence="1">
    <location>
        <begin position="56"/>
        <end position="105"/>
    </location>
</feature>
<feature type="compositionally biased region" description="Basic and acidic residues" evidence="1">
    <location>
        <begin position="68"/>
        <end position="79"/>
    </location>
</feature>
<keyword evidence="3" id="KW-1185">Reference proteome</keyword>
<dbReference type="EMBL" id="JH687798">
    <property type="protein sequence ID" value="EJD40825.1"/>
    <property type="molecule type" value="Genomic_DNA"/>
</dbReference>
<dbReference type="InParanoid" id="J0LJP5"/>
<protein>
    <submittedName>
        <fullName evidence="2">Uncharacterized protein</fullName>
    </submittedName>
</protein>
<evidence type="ECO:0000313" key="2">
    <source>
        <dbReference type="EMBL" id="EJD40825.1"/>
    </source>
</evidence>
<feature type="compositionally biased region" description="Low complexity" evidence="1">
    <location>
        <begin position="87"/>
        <end position="105"/>
    </location>
</feature>